<dbReference type="Proteomes" id="UP000540191">
    <property type="component" value="Unassembled WGS sequence"/>
</dbReference>
<dbReference type="AlphaFoldDB" id="A0A7W7M433"/>
<reference evidence="1 2" key="1">
    <citation type="submission" date="2020-08" db="EMBL/GenBank/DDBJ databases">
        <title>Sequencing the genomes of 1000 actinobacteria strains.</title>
        <authorList>
            <person name="Klenk H.-P."/>
        </authorList>
    </citation>
    <scope>NUCLEOTIDE SEQUENCE [LARGE SCALE GENOMIC DNA]</scope>
    <source>
        <strain evidence="1 2">DSM 23974</strain>
    </source>
</reference>
<evidence type="ECO:0000313" key="2">
    <source>
        <dbReference type="Proteomes" id="UP000540191"/>
    </source>
</evidence>
<organism evidence="1 2">
    <name type="scientific">Micrococcus cohnii</name>
    <dbReference type="NCBI Taxonomy" id="993416"/>
    <lineage>
        <taxon>Bacteria</taxon>
        <taxon>Bacillati</taxon>
        <taxon>Actinomycetota</taxon>
        <taxon>Actinomycetes</taxon>
        <taxon>Micrococcales</taxon>
        <taxon>Micrococcaceae</taxon>
        <taxon>Micrococcus</taxon>
    </lineage>
</organism>
<dbReference type="PROSITE" id="PS51257">
    <property type="entry name" value="PROKAR_LIPOPROTEIN"/>
    <property type="match status" value="1"/>
</dbReference>
<proteinExistence type="predicted"/>
<dbReference type="RefSeq" id="WP_158497176.1">
    <property type="nucleotide sequence ID" value="NZ_JACHNA010000001.1"/>
</dbReference>
<protein>
    <submittedName>
        <fullName evidence="1">Uncharacterized protein</fullName>
    </submittedName>
</protein>
<evidence type="ECO:0000313" key="1">
    <source>
        <dbReference type="EMBL" id="MBB4736275.1"/>
    </source>
</evidence>
<name>A0A7W7M433_9MICC</name>
<accession>A0A7W7M433</accession>
<sequence length="161" mass="16975">MPQSRHSRIQRAATWAAAGIALVSLTGCGQIESEVRGAVSSATNEAAASLKPVTDQVVEMPTSADKDSPGTLEAQTRYMLLAPRGQQDKMNAEACTLEGSDAAVEKRSGQEWNFPYEGTTYFSFGAVEPASGTPAALTCENSDTTVIAIPEKTLKDAMDST</sequence>
<gene>
    <name evidence="1" type="ORF">HDA30_001783</name>
</gene>
<dbReference type="EMBL" id="JACHNA010000001">
    <property type="protein sequence ID" value="MBB4736275.1"/>
    <property type="molecule type" value="Genomic_DNA"/>
</dbReference>
<keyword evidence="2" id="KW-1185">Reference proteome</keyword>
<comment type="caution">
    <text evidence="1">The sequence shown here is derived from an EMBL/GenBank/DDBJ whole genome shotgun (WGS) entry which is preliminary data.</text>
</comment>